<keyword evidence="1" id="KW-1133">Transmembrane helix</keyword>
<dbReference type="RefSeq" id="WP_076525292.1">
    <property type="nucleotide sequence ID" value="NZ_CP048103.1"/>
</dbReference>
<accession>A0A1N7MVZ7</accession>
<dbReference type="AlphaFoldDB" id="A0A1N7MVZ7"/>
<reference evidence="3" key="1">
    <citation type="submission" date="2017-01" db="EMBL/GenBank/DDBJ databases">
        <authorList>
            <person name="Varghese N."/>
            <person name="Submissions S."/>
        </authorList>
    </citation>
    <scope>NUCLEOTIDE SEQUENCE [LARGE SCALE GENOMIC DNA]</scope>
    <source>
        <strain evidence="3">DSM 45196</strain>
    </source>
</reference>
<feature type="transmembrane region" description="Helical" evidence="1">
    <location>
        <begin position="31"/>
        <end position="49"/>
    </location>
</feature>
<keyword evidence="1" id="KW-0812">Transmembrane</keyword>
<organism evidence="2 3">
    <name type="scientific">Kroppenstedtia eburnea</name>
    <dbReference type="NCBI Taxonomy" id="714067"/>
    <lineage>
        <taxon>Bacteria</taxon>
        <taxon>Bacillati</taxon>
        <taxon>Bacillota</taxon>
        <taxon>Bacilli</taxon>
        <taxon>Bacillales</taxon>
        <taxon>Thermoactinomycetaceae</taxon>
        <taxon>Kroppenstedtia</taxon>
    </lineage>
</organism>
<proteinExistence type="predicted"/>
<name>A0A1N7MVZ7_9BACL</name>
<dbReference type="EMBL" id="FTOD01000007">
    <property type="protein sequence ID" value="SIS90250.1"/>
    <property type="molecule type" value="Genomic_DNA"/>
</dbReference>
<keyword evidence="1" id="KW-0472">Membrane</keyword>
<keyword evidence="3" id="KW-1185">Reference proteome</keyword>
<protein>
    <recommendedName>
        <fullName evidence="4">Pilus assembly protein Flp/PilA</fullName>
    </recommendedName>
</protein>
<evidence type="ECO:0000313" key="3">
    <source>
        <dbReference type="Proteomes" id="UP000186795"/>
    </source>
</evidence>
<sequence length="69" mass="7231">MKKAFSELCVKSYVKVSQVIRNRKGASTVEYVAVLAGAAAIAGILFSQAGSIGNELVGKVKEFIGKIGK</sequence>
<gene>
    <name evidence="2" type="ORF">SAMN05421790_10786</name>
</gene>
<evidence type="ECO:0000256" key="1">
    <source>
        <dbReference type="SAM" id="Phobius"/>
    </source>
</evidence>
<dbReference type="OrthoDB" id="2629594at2"/>
<evidence type="ECO:0000313" key="2">
    <source>
        <dbReference type="EMBL" id="SIS90250.1"/>
    </source>
</evidence>
<dbReference type="Proteomes" id="UP000186795">
    <property type="component" value="Unassembled WGS sequence"/>
</dbReference>
<evidence type="ECO:0008006" key="4">
    <source>
        <dbReference type="Google" id="ProtNLM"/>
    </source>
</evidence>